<dbReference type="Proteomes" id="UP000321204">
    <property type="component" value="Chromosome"/>
</dbReference>
<dbReference type="EMBL" id="CP042433">
    <property type="protein sequence ID" value="QEC57946.1"/>
    <property type="molecule type" value="Genomic_DNA"/>
</dbReference>
<keyword evidence="1" id="KW-0732">Signal</keyword>
<feature type="chain" id="PRO_5023146178" description="Big-1 domain-containing protein" evidence="1">
    <location>
        <begin position="19"/>
        <end position="520"/>
    </location>
</feature>
<name>A0A5B8UNC2_9BACT</name>
<dbReference type="InterPro" id="IPR013783">
    <property type="entry name" value="Ig-like_fold"/>
</dbReference>
<accession>A0A5B8UNC2</accession>
<protein>
    <recommendedName>
        <fullName evidence="4">Big-1 domain-containing protein</fullName>
    </recommendedName>
</protein>
<keyword evidence="3" id="KW-1185">Reference proteome</keyword>
<feature type="signal peptide" evidence="1">
    <location>
        <begin position="1"/>
        <end position="18"/>
    </location>
</feature>
<dbReference type="Gene3D" id="2.60.40.10">
    <property type="entry name" value="Immunoglobulins"/>
    <property type="match status" value="1"/>
</dbReference>
<dbReference type="KEGG" id="fgg:FSB75_19220"/>
<evidence type="ECO:0000313" key="3">
    <source>
        <dbReference type="Proteomes" id="UP000321204"/>
    </source>
</evidence>
<dbReference type="AlphaFoldDB" id="A0A5B8UNC2"/>
<proteinExistence type="predicted"/>
<evidence type="ECO:0008006" key="4">
    <source>
        <dbReference type="Google" id="ProtNLM"/>
    </source>
</evidence>
<dbReference type="RefSeq" id="WP_146790798.1">
    <property type="nucleotide sequence ID" value="NZ_BAABIO010000003.1"/>
</dbReference>
<evidence type="ECO:0000256" key="1">
    <source>
        <dbReference type="SAM" id="SignalP"/>
    </source>
</evidence>
<sequence>MKLKLIAALLLLQTITLAQTKTCTANCPALSVLLLDFDVKALTENTNPEIYKRLYYIAPTLRKKVQSAPSCLEYYDVNEKNPETIFAGGVTSANLFLPPAGALSFCEYLLTGNITGEGTVFLLTVNIETAITRKKIKTVNLPFSFSEGETYNSVAEKAAALLGSLQQTITDYETTERETNVKVVYGKPVVNSEEEKELLVVKPKKTKLVLGEETEVEINLKDCDGYPLKNRLVSFKAEMYDSALRKGTYGGTVTPSTVTTDAAGKAKVKFKAAPEYVFAAIVAHYSFEQPCGRKDVITGSAAIDLQQKPYKVIVQYSKRLKEDTDYSNATSEYTERREGTHNYLAQYQAEFYYVPRHPLEKLAIASNDDATDAKIYMAEEKGRSSDIGFLHYLRRSTKGELIADYQNVNNLQGRLTEDEKAAAFLDTTGIHNFGLILNLKVTGTFNNNLVEPDILNAATVSASSLNKPKEVNYYSHPMNDPDFPYQRLCRFLYEFNSLKNDNGVLTKAVEFLKIKVLIEK</sequence>
<evidence type="ECO:0000313" key="2">
    <source>
        <dbReference type="EMBL" id="QEC57946.1"/>
    </source>
</evidence>
<organism evidence="2 3">
    <name type="scientific">Flavisolibacter ginsenosidimutans</name>
    <dbReference type="NCBI Taxonomy" id="661481"/>
    <lineage>
        <taxon>Bacteria</taxon>
        <taxon>Pseudomonadati</taxon>
        <taxon>Bacteroidota</taxon>
        <taxon>Chitinophagia</taxon>
        <taxon>Chitinophagales</taxon>
        <taxon>Chitinophagaceae</taxon>
        <taxon>Flavisolibacter</taxon>
    </lineage>
</organism>
<gene>
    <name evidence="2" type="ORF">FSB75_19220</name>
</gene>
<reference evidence="2 3" key="1">
    <citation type="journal article" date="2015" name="Int. J. Syst. Evol. Microbiol.">
        <title>Flavisolibacter ginsenosidimutans sp. nov., with ginsenoside-converting activity isolated from soil used for cultivating ginseng.</title>
        <authorList>
            <person name="Zhao Y."/>
            <person name="Liu Q."/>
            <person name="Kang M.S."/>
            <person name="Jin F."/>
            <person name="Yu H."/>
            <person name="Im W.T."/>
        </authorList>
    </citation>
    <scope>NUCLEOTIDE SEQUENCE [LARGE SCALE GENOMIC DNA]</scope>
    <source>
        <strain evidence="2 3">Gsoil 636</strain>
    </source>
</reference>